<reference evidence="24" key="1">
    <citation type="journal article" date="2013" name="Nat. Biotechnol.">
        <title>Draft genome sequence of chickpea (Cicer arietinum) provides a resource for trait improvement.</title>
        <authorList>
            <person name="Varshney R.K."/>
            <person name="Song C."/>
            <person name="Saxena R.K."/>
            <person name="Azam S."/>
            <person name="Yu S."/>
            <person name="Sharpe A.G."/>
            <person name="Cannon S."/>
            <person name="Baek J."/>
            <person name="Rosen B.D."/>
            <person name="Tar'an B."/>
            <person name="Millan T."/>
            <person name="Zhang X."/>
            <person name="Ramsay L.D."/>
            <person name="Iwata A."/>
            <person name="Wang Y."/>
            <person name="Nelson W."/>
            <person name="Farmer A.D."/>
            <person name="Gaur P.M."/>
            <person name="Soderlund C."/>
            <person name="Penmetsa R.V."/>
            <person name="Xu C."/>
            <person name="Bharti A.K."/>
            <person name="He W."/>
            <person name="Winter P."/>
            <person name="Zhao S."/>
            <person name="Hane J.K."/>
            <person name="Carrasquilla-Garcia N."/>
            <person name="Condie J.A."/>
            <person name="Upadhyaya H.D."/>
            <person name="Luo M.C."/>
            <person name="Thudi M."/>
            <person name="Gowda C.L."/>
            <person name="Singh N.P."/>
            <person name="Lichtenzveig J."/>
            <person name="Gali K.K."/>
            <person name="Rubio J."/>
            <person name="Nadarajan N."/>
            <person name="Dolezel J."/>
            <person name="Bansal K.C."/>
            <person name="Xu X."/>
            <person name="Edwards D."/>
            <person name="Zhang G."/>
            <person name="Kahl G."/>
            <person name="Gil J."/>
            <person name="Singh K.B."/>
            <person name="Datta S.K."/>
            <person name="Jackson S.A."/>
            <person name="Wang J."/>
            <person name="Cook D.R."/>
        </authorList>
    </citation>
    <scope>NUCLEOTIDE SEQUENCE [LARGE SCALE GENOMIC DNA]</scope>
    <source>
        <strain evidence="24">cv. CDC Frontier</strain>
    </source>
</reference>
<keyword evidence="16" id="KW-0325">Glycoprotein</keyword>
<dbReference type="InterPro" id="IPR000719">
    <property type="entry name" value="Prot_kinase_dom"/>
</dbReference>
<evidence type="ECO:0000256" key="2">
    <source>
        <dbReference type="ARBA" id="ARBA00008684"/>
    </source>
</evidence>
<comment type="catalytic activity">
    <reaction evidence="18">
        <text>L-seryl-[protein] + ATP = O-phospho-L-seryl-[protein] + ADP + H(+)</text>
        <dbReference type="Rhea" id="RHEA:17989"/>
        <dbReference type="Rhea" id="RHEA-COMP:9863"/>
        <dbReference type="Rhea" id="RHEA-COMP:11604"/>
        <dbReference type="ChEBI" id="CHEBI:15378"/>
        <dbReference type="ChEBI" id="CHEBI:29999"/>
        <dbReference type="ChEBI" id="CHEBI:30616"/>
        <dbReference type="ChEBI" id="CHEBI:83421"/>
        <dbReference type="ChEBI" id="CHEBI:456216"/>
        <dbReference type="EC" id="2.7.11.1"/>
    </reaction>
</comment>
<evidence type="ECO:0000256" key="19">
    <source>
        <dbReference type="PROSITE-ProRule" id="PRU10141"/>
    </source>
</evidence>
<dbReference type="Gene3D" id="3.30.200.20">
    <property type="entry name" value="Phosphorylase Kinase, domain 1"/>
    <property type="match status" value="1"/>
</dbReference>
<dbReference type="PROSITE" id="PS50011">
    <property type="entry name" value="PROTEIN_KINASE_DOM"/>
    <property type="match status" value="1"/>
</dbReference>
<dbReference type="CDD" id="cd14066">
    <property type="entry name" value="STKc_IRAK"/>
    <property type="match status" value="1"/>
</dbReference>
<keyword evidence="12 19" id="KW-0067">ATP-binding</keyword>
<keyword evidence="13 21" id="KW-1133">Transmembrane helix</keyword>
<dbReference type="PANTHER" id="PTHR45974:SF216">
    <property type="entry name" value="PROTEIN KINASE DOMAIN-CONTAINING PROTEIN"/>
    <property type="match status" value="1"/>
</dbReference>
<dbReference type="Gene3D" id="3.80.10.10">
    <property type="entry name" value="Ribonuclease Inhibitor"/>
    <property type="match status" value="3"/>
</dbReference>
<dbReference type="Proteomes" id="UP000087171">
    <property type="component" value="Chromosome Ca3"/>
</dbReference>
<keyword evidence="11" id="KW-0418">Kinase</keyword>
<evidence type="ECO:0000256" key="17">
    <source>
        <dbReference type="ARBA" id="ARBA00047899"/>
    </source>
</evidence>
<dbReference type="SUPFAM" id="SSF56112">
    <property type="entry name" value="Protein kinase-like (PK-like)"/>
    <property type="match status" value="1"/>
</dbReference>
<dbReference type="GO" id="GO:0016020">
    <property type="term" value="C:membrane"/>
    <property type="evidence" value="ECO:0007669"/>
    <property type="project" value="UniProtKB-SubCell"/>
</dbReference>
<evidence type="ECO:0000256" key="5">
    <source>
        <dbReference type="ARBA" id="ARBA00022614"/>
    </source>
</evidence>
<dbReference type="PANTHER" id="PTHR45974">
    <property type="entry name" value="RECEPTOR-LIKE PROTEIN 55"/>
    <property type="match status" value="1"/>
</dbReference>
<keyword evidence="15" id="KW-0675">Receptor</keyword>
<keyword evidence="9" id="KW-0677">Repeat</keyword>
<dbReference type="SMART" id="SM00220">
    <property type="entry name" value="S_TKc"/>
    <property type="match status" value="1"/>
</dbReference>
<dbReference type="FunFam" id="3.30.200.20:FF:000328">
    <property type="entry name" value="Leucine-rich repeat protein kinase family protein"/>
    <property type="match status" value="1"/>
</dbReference>
<dbReference type="PROSITE" id="PS00108">
    <property type="entry name" value="PROTEIN_KINASE_ST"/>
    <property type="match status" value="1"/>
</dbReference>
<dbReference type="InterPro" id="IPR001611">
    <property type="entry name" value="Leu-rich_rpt"/>
</dbReference>
<comment type="subcellular location">
    <subcellularLocation>
        <location evidence="1">Membrane</location>
        <topology evidence="1">Single-pass type I membrane protein</topology>
    </subcellularLocation>
</comment>
<evidence type="ECO:0000256" key="22">
    <source>
        <dbReference type="SAM" id="SignalP"/>
    </source>
</evidence>
<evidence type="ECO:0000256" key="18">
    <source>
        <dbReference type="ARBA" id="ARBA00048679"/>
    </source>
</evidence>
<keyword evidence="6" id="KW-0808">Transferase</keyword>
<feature type="chain" id="PRO_5010353053" description="non-specific serine/threonine protein kinase" evidence="22">
    <location>
        <begin position="25"/>
        <end position="963"/>
    </location>
</feature>
<evidence type="ECO:0000259" key="23">
    <source>
        <dbReference type="PROSITE" id="PS50011"/>
    </source>
</evidence>
<reference evidence="25" key="2">
    <citation type="submission" date="2025-08" db="UniProtKB">
        <authorList>
            <consortium name="RefSeq"/>
        </authorList>
    </citation>
    <scope>IDENTIFICATION</scope>
    <source>
        <tissue evidence="25">Etiolated seedlings</tissue>
    </source>
</reference>
<gene>
    <name evidence="25" type="primary">LOC101507676</name>
</gene>
<dbReference type="KEGG" id="cam:101507676"/>
<comment type="similarity">
    <text evidence="2">Belongs to the protein kinase superfamily. Ser/Thr protein kinase family.</text>
</comment>
<keyword evidence="8 22" id="KW-0732">Signal</keyword>
<evidence type="ECO:0000256" key="14">
    <source>
        <dbReference type="ARBA" id="ARBA00023136"/>
    </source>
</evidence>
<dbReference type="InterPro" id="IPR013210">
    <property type="entry name" value="LRR_N_plant-typ"/>
</dbReference>
<evidence type="ECO:0000256" key="9">
    <source>
        <dbReference type="ARBA" id="ARBA00022737"/>
    </source>
</evidence>
<feature type="transmembrane region" description="Helical" evidence="21">
    <location>
        <begin position="556"/>
        <end position="580"/>
    </location>
</feature>
<dbReference type="PROSITE" id="PS00107">
    <property type="entry name" value="PROTEIN_KINASE_ATP"/>
    <property type="match status" value="1"/>
</dbReference>
<keyword evidence="5" id="KW-0433">Leucine-rich repeat</keyword>
<evidence type="ECO:0000256" key="10">
    <source>
        <dbReference type="ARBA" id="ARBA00022741"/>
    </source>
</evidence>
<dbReference type="STRING" id="3827.A0A1S3E034"/>
<evidence type="ECO:0000256" key="11">
    <source>
        <dbReference type="ARBA" id="ARBA00022777"/>
    </source>
</evidence>
<dbReference type="InterPro" id="IPR017441">
    <property type="entry name" value="Protein_kinase_ATP_BS"/>
</dbReference>
<dbReference type="InterPro" id="IPR032675">
    <property type="entry name" value="LRR_dom_sf"/>
</dbReference>
<dbReference type="GO" id="GO:0004674">
    <property type="term" value="F:protein serine/threonine kinase activity"/>
    <property type="evidence" value="ECO:0007669"/>
    <property type="project" value="UniProtKB-KW"/>
</dbReference>
<comment type="catalytic activity">
    <reaction evidence="17">
        <text>L-threonyl-[protein] + ATP = O-phospho-L-threonyl-[protein] + ADP + H(+)</text>
        <dbReference type="Rhea" id="RHEA:46608"/>
        <dbReference type="Rhea" id="RHEA-COMP:11060"/>
        <dbReference type="Rhea" id="RHEA-COMP:11605"/>
        <dbReference type="ChEBI" id="CHEBI:15378"/>
        <dbReference type="ChEBI" id="CHEBI:30013"/>
        <dbReference type="ChEBI" id="CHEBI:30616"/>
        <dbReference type="ChEBI" id="CHEBI:61977"/>
        <dbReference type="ChEBI" id="CHEBI:456216"/>
        <dbReference type="EC" id="2.7.11.1"/>
    </reaction>
</comment>
<feature type="binding site" evidence="19">
    <location>
        <position position="649"/>
    </location>
    <ligand>
        <name>ATP</name>
        <dbReference type="ChEBI" id="CHEBI:30616"/>
    </ligand>
</feature>
<dbReference type="Pfam" id="PF08263">
    <property type="entry name" value="LRRNT_2"/>
    <property type="match status" value="1"/>
</dbReference>
<name>A0A1S3E034_CICAR</name>
<dbReference type="RefSeq" id="XP_012569085.1">
    <property type="nucleotide sequence ID" value="XM_012713631.2"/>
</dbReference>
<evidence type="ECO:0000313" key="25">
    <source>
        <dbReference type="RefSeq" id="XP_012569085.1"/>
    </source>
</evidence>
<feature type="signal peptide" evidence="22">
    <location>
        <begin position="1"/>
        <end position="24"/>
    </location>
</feature>
<evidence type="ECO:0000256" key="1">
    <source>
        <dbReference type="ARBA" id="ARBA00004479"/>
    </source>
</evidence>
<keyword evidence="7 21" id="KW-0812">Transmembrane</keyword>
<evidence type="ECO:0000256" key="12">
    <source>
        <dbReference type="ARBA" id="ARBA00022840"/>
    </source>
</evidence>
<dbReference type="EC" id="2.7.11.1" evidence="3"/>
<dbReference type="GO" id="GO:0005524">
    <property type="term" value="F:ATP binding"/>
    <property type="evidence" value="ECO:0007669"/>
    <property type="project" value="UniProtKB-UniRule"/>
</dbReference>
<dbReference type="FunFam" id="3.80.10.10:FF:000387">
    <property type="entry name" value="Probable LRR receptor-like serine/threonine-protein kinase At1g06840"/>
    <property type="match status" value="1"/>
</dbReference>
<evidence type="ECO:0000256" key="16">
    <source>
        <dbReference type="ARBA" id="ARBA00023180"/>
    </source>
</evidence>
<evidence type="ECO:0000256" key="13">
    <source>
        <dbReference type="ARBA" id="ARBA00022989"/>
    </source>
</evidence>
<dbReference type="FunFam" id="1.10.510.10:FF:000453">
    <property type="entry name" value="LRR receptor-like serine/threonine-protein kinase HSL2"/>
    <property type="match status" value="1"/>
</dbReference>
<evidence type="ECO:0000313" key="24">
    <source>
        <dbReference type="Proteomes" id="UP000087171"/>
    </source>
</evidence>
<feature type="compositionally biased region" description="Low complexity" evidence="20">
    <location>
        <begin position="921"/>
        <end position="931"/>
    </location>
</feature>
<organism evidence="24 25">
    <name type="scientific">Cicer arietinum</name>
    <name type="common">Chickpea</name>
    <name type="synonym">Garbanzo</name>
    <dbReference type="NCBI Taxonomy" id="3827"/>
    <lineage>
        <taxon>Eukaryota</taxon>
        <taxon>Viridiplantae</taxon>
        <taxon>Streptophyta</taxon>
        <taxon>Embryophyta</taxon>
        <taxon>Tracheophyta</taxon>
        <taxon>Spermatophyta</taxon>
        <taxon>Magnoliopsida</taxon>
        <taxon>eudicotyledons</taxon>
        <taxon>Gunneridae</taxon>
        <taxon>Pentapetalae</taxon>
        <taxon>rosids</taxon>
        <taxon>fabids</taxon>
        <taxon>Fabales</taxon>
        <taxon>Fabaceae</taxon>
        <taxon>Papilionoideae</taxon>
        <taxon>50 kb inversion clade</taxon>
        <taxon>NPAAA clade</taxon>
        <taxon>Hologalegina</taxon>
        <taxon>IRL clade</taxon>
        <taxon>Cicereae</taxon>
        <taxon>Cicer</taxon>
    </lineage>
</organism>
<dbReference type="AlphaFoldDB" id="A0A1S3E034"/>
<evidence type="ECO:0000256" key="4">
    <source>
        <dbReference type="ARBA" id="ARBA00022527"/>
    </source>
</evidence>
<evidence type="ECO:0000256" key="21">
    <source>
        <dbReference type="SAM" id="Phobius"/>
    </source>
</evidence>
<feature type="domain" description="Protein kinase" evidence="23">
    <location>
        <begin position="621"/>
        <end position="897"/>
    </location>
</feature>
<proteinExistence type="inferred from homology"/>
<dbReference type="InterPro" id="IPR011009">
    <property type="entry name" value="Kinase-like_dom_sf"/>
</dbReference>
<evidence type="ECO:0000256" key="7">
    <source>
        <dbReference type="ARBA" id="ARBA00022692"/>
    </source>
</evidence>
<dbReference type="SUPFAM" id="SSF52058">
    <property type="entry name" value="L domain-like"/>
    <property type="match status" value="1"/>
</dbReference>
<keyword evidence="24" id="KW-1185">Reference proteome</keyword>
<dbReference type="GeneID" id="101507676"/>
<dbReference type="InterPro" id="IPR008271">
    <property type="entry name" value="Ser/Thr_kinase_AS"/>
</dbReference>
<protein>
    <recommendedName>
        <fullName evidence="3">non-specific serine/threonine protein kinase</fullName>
        <ecNumber evidence="3">2.7.11.1</ecNumber>
    </recommendedName>
</protein>
<dbReference type="OrthoDB" id="1428961at2759"/>
<feature type="region of interest" description="Disordered" evidence="20">
    <location>
        <begin position="911"/>
        <end position="946"/>
    </location>
</feature>
<keyword evidence="4" id="KW-0723">Serine/threonine-protein kinase</keyword>
<sequence>MWTLGVHGYALAVSFCFIILMVASQRTDPSEVIALKDIKMSLIDPMDKLRNWNKGDPCARNWTGVWCFDKKGDDGYFHIRELYLMAMNLSGTLVPQLGLLSHLEIMDFMWNNLTGTIPKEIGNITSLRLLLLTGNKLAGSLPEELGNLSNLNRLQLDENQLSGPVPESFANLVNVRHLHMNNNSFNGQLPSKLSNLSNLLHLLLDNNNLSGYLPPEFSKLHSLAILQLDNNNFSGNGIPSTYETLPRLVKLSLRNCSLQGAIPDFSSIPRLKYLDLSWNQFTGPIPSNKLADNMTTIDLSHNKLNGSIPRGLVYPHLQRLELENNLLSGSVRATIWQNISFSRKAKLIINLYNNLFSGILGDLNPPANVTLRLSGNPVCKNSNIQRIGQYCALERDELDEEFANSTTVCHKQSCPVDNFFEYAPKSPIPCFCAAPLRIGYRLKSPSFSYFPPYITHFETYITDSLNLSFYQLSIDSYDWEEGPRLRIYLKLFPSYNDSHSNTFNTSEVRRILSIFTSWRFPRTDLFGPYELLNVTLLGPYANIIIPTEGEKRSTGIIVAIIIAVVASVLAISAMIILLIFRRNLKYQQLISRKRMSSNVCIKIDGLKAFTFKELTHATNKFDISTKVGQGGYGNVYKGILSDETFVAVKRAGENSLQGQKEFLTEIELLSRLHHRNLVSLIGYCNEEGEQMLVYEFMPNGTLREWISGKRKISKEGLNFCMRLRIAMGASKGILYLHTEANPPIYHRDIKASNILLDSKFTAKVADFGLSRLIPYSDEEGTVPKYVSTVVKGTPGYLDPEYMMTHKLTDKSDVYSLGIVFLELLTGMQPIFLGKNIVREVNLAYQSGSIDTIIDSKMGLYPSECLDKFLTLALSCCHDHPEERPSMIDVVRELEDIIALLPETEISLSDVSLDNSGKMAPSSSSSSTTTTSGYHATRKEQQHMSSYVSGSNLVSDIIPTIVPR</sequence>
<evidence type="ECO:0000256" key="6">
    <source>
        <dbReference type="ARBA" id="ARBA00022679"/>
    </source>
</evidence>
<evidence type="ECO:0000256" key="8">
    <source>
        <dbReference type="ARBA" id="ARBA00022729"/>
    </source>
</evidence>
<accession>A0A1S3E034</accession>
<dbReference type="Pfam" id="PF00560">
    <property type="entry name" value="LRR_1"/>
    <property type="match status" value="6"/>
</dbReference>
<dbReference type="Gene3D" id="1.10.510.10">
    <property type="entry name" value="Transferase(Phosphotransferase) domain 1"/>
    <property type="match status" value="1"/>
</dbReference>
<dbReference type="Pfam" id="PF00069">
    <property type="entry name" value="Pkinase"/>
    <property type="match status" value="1"/>
</dbReference>
<keyword evidence="14 21" id="KW-0472">Membrane</keyword>
<evidence type="ECO:0000256" key="3">
    <source>
        <dbReference type="ARBA" id="ARBA00012513"/>
    </source>
</evidence>
<keyword evidence="10 19" id="KW-0547">Nucleotide-binding</keyword>
<evidence type="ECO:0000256" key="15">
    <source>
        <dbReference type="ARBA" id="ARBA00023170"/>
    </source>
</evidence>
<evidence type="ECO:0000256" key="20">
    <source>
        <dbReference type="SAM" id="MobiDB-lite"/>
    </source>
</evidence>